<name>A0A2T6B7T4_9RHOB</name>
<keyword evidence="1" id="KW-0175">Coiled coil</keyword>
<dbReference type="OrthoDB" id="7876812at2"/>
<reference evidence="5 6" key="1">
    <citation type="submission" date="2018-04" db="EMBL/GenBank/DDBJ databases">
        <title>Genomic Encyclopedia of Archaeal and Bacterial Type Strains, Phase II (KMG-II): from individual species to whole genera.</title>
        <authorList>
            <person name="Goeker M."/>
        </authorList>
    </citation>
    <scope>NUCLEOTIDE SEQUENCE [LARGE SCALE GENOMIC DNA]</scope>
    <source>
        <strain evidence="5 6">DSM 29329</strain>
    </source>
</reference>
<protein>
    <submittedName>
        <fullName evidence="5">Uncharacterized protein DUF4168</fullName>
    </submittedName>
</protein>
<evidence type="ECO:0000256" key="2">
    <source>
        <dbReference type="SAM" id="MobiDB-lite"/>
    </source>
</evidence>
<dbReference type="RefSeq" id="WP_107974608.1">
    <property type="nucleotide sequence ID" value="NZ_BMEZ01000002.1"/>
</dbReference>
<evidence type="ECO:0000256" key="1">
    <source>
        <dbReference type="SAM" id="Coils"/>
    </source>
</evidence>
<dbReference type="InterPro" id="IPR025433">
    <property type="entry name" value="DUF4168"/>
</dbReference>
<keyword evidence="3" id="KW-0732">Signal</keyword>
<comment type="caution">
    <text evidence="5">The sequence shown here is derived from an EMBL/GenBank/DDBJ whole genome shotgun (WGS) entry which is preliminary data.</text>
</comment>
<evidence type="ECO:0000256" key="3">
    <source>
        <dbReference type="SAM" id="SignalP"/>
    </source>
</evidence>
<organism evidence="5 6">
    <name type="scientific">Allosediminivita pacifica</name>
    <dbReference type="NCBI Taxonomy" id="1267769"/>
    <lineage>
        <taxon>Bacteria</taxon>
        <taxon>Pseudomonadati</taxon>
        <taxon>Pseudomonadota</taxon>
        <taxon>Alphaproteobacteria</taxon>
        <taxon>Rhodobacterales</taxon>
        <taxon>Paracoccaceae</taxon>
        <taxon>Allosediminivita</taxon>
    </lineage>
</organism>
<accession>A0A2T6B7T4</accession>
<feature type="signal peptide" evidence="3">
    <location>
        <begin position="1"/>
        <end position="25"/>
    </location>
</feature>
<evidence type="ECO:0000259" key="4">
    <source>
        <dbReference type="Pfam" id="PF13767"/>
    </source>
</evidence>
<dbReference type="Pfam" id="PF13767">
    <property type="entry name" value="DUF4168"/>
    <property type="match status" value="1"/>
</dbReference>
<feature type="region of interest" description="Disordered" evidence="2">
    <location>
        <begin position="26"/>
        <end position="60"/>
    </location>
</feature>
<gene>
    <name evidence="5" type="ORF">C8N44_102186</name>
</gene>
<keyword evidence="6" id="KW-1185">Reference proteome</keyword>
<feature type="chain" id="PRO_5015638581" evidence="3">
    <location>
        <begin position="26"/>
        <end position="150"/>
    </location>
</feature>
<evidence type="ECO:0000313" key="5">
    <source>
        <dbReference type="EMBL" id="PTX52140.1"/>
    </source>
</evidence>
<evidence type="ECO:0000313" key="6">
    <source>
        <dbReference type="Proteomes" id="UP000244069"/>
    </source>
</evidence>
<dbReference type="EMBL" id="QBKN01000002">
    <property type="protein sequence ID" value="PTX52140.1"/>
    <property type="molecule type" value="Genomic_DNA"/>
</dbReference>
<feature type="domain" description="DUF4168" evidence="4">
    <location>
        <begin position="65"/>
        <end position="141"/>
    </location>
</feature>
<dbReference type="AlphaFoldDB" id="A0A2T6B7T4"/>
<sequence>MTIRKTMTAVGLSLGLAAAPVAVMAQDSEEPNEEQGIQTMDSETQPMQSEPETMQGDTETASYDDAEVDAFADAVIQITEIRNSYAGELQGASDQEEQQQIMQKANAEMQAAIEEVDGMTVDRYLAMAEQAAQDEDLTQRIGARIETKMQ</sequence>
<feature type="compositionally biased region" description="Polar residues" evidence="2">
    <location>
        <begin position="35"/>
        <end position="60"/>
    </location>
</feature>
<feature type="coiled-coil region" evidence="1">
    <location>
        <begin position="95"/>
        <end position="122"/>
    </location>
</feature>
<dbReference type="Proteomes" id="UP000244069">
    <property type="component" value="Unassembled WGS sequence"/>
</dbReference>
<proteinExistence type="predicted"/>